<evidence type="ECO:0000256" key="5">
    <source>
        <dbReference type="ARBA" id="ARBA00022989"/>
    </source>
</evidence>
<comment type="similarity">
    <text evidence="7">Belongs to the binding-protein-dependent transport system permease family.</text>
</comment>
<dbReference type="PANTHER" id="PTHR43744:SF12">
    <property type="entry name" value="ABC TRANSPORTER PERMEASE PROTEIN MG189-RELATED"/>
    <property type="match status" value="1"/>
</dbReference>
<feature type="transmembrane region" description="Helical" evidence="7">
    <location>
        <begin position="242"/>
        <end position="263"/>
    </location>
</feature>
<comment type="subcellular location">
    <subcellularLocation>
        <location evidence="1 7">Cell membrane</location>
        <topology evidence="1 7">Multi-pass membrane protein</topology>
    </subcellularLocation>
</comment>
<accession>A0A7W6E729</accession>
<dbReference type="Proteomes" id="UP000530268">
    <property type="component" value="Unassembled WGS sequence"/>
</dbReference>
<keyword evidence="4 7" id="KW-0812">Transmembrane</keyword>
<dbReference type="PROSITE" id="PS50928">
    <property type="entry name" value="ABC_TM1"/>
    <property type="match status" value="1"/>
</dbReference>
<feature type="transmembrane region" description="Helical" evidence="7">
    <location>
        <begin position="71"/>
        <end position="95"/>
    </location>
</feature>
<keyword evidence="5 7" id="KW-1133">Transmembrane helix</keyword>
<dbReference type="InterPro" id="IPR035906">
    <property type="entry name" value="MetI-like_sf"/>
</dbReference>
<evidence type="ECO:0000313" key="9">
    <source>
        <dbReference type="EMBL" id="MBB3995947.1"/>
    </source>
</evidence>
<proteinExistence type="inferred from homology"/>
<dbReference type="PANTHER" id="PTHR43744">
    <property type="entry name" value="ABC TRANSPORTER PERMEASE PROTEIN MG189-RELATED-RELATED"/>
    <property type="match status" value="1"/>
</dbReference>
<evidence type="ECO:0000256" key="3">
    <source>
        <dbReference type="ARBA" id="ARBA00022475"/>
    </source>
</evidence>
<feature type="domain" description="ABC transmembrane type-1" evidence="8">
    <location>
        <begin position="72"/>
        <end position="264"/>
    </location>
</feature>
<dbReference type="Gene3D" id="1.10.3720.10">
    <property type="entry name" value="MetI-like"/>
    <property type="match status" value="1"/>
</dbReference>
<evidence type="ECO:0000256" key="2">
    <source>
        <dbReference type="ARBA" id="ARBA00022448"/>
    </source>
</evidence>
<dbReference type="EMBL" id="JACIEI010000022">
    <property type="protein sequence ID" value="MBB3995947.1"/>
    <property type="molecule type" value="Genomic_DNA"/>
</dbReference>
<feature type="transmembrane region" description="Helical" evidence="7">
    <location>
        <begin position="12"/>
        <end position="32"/>
    </location>
</feature>
<keyword evidence="2 7" id="KW-0813">Transport</keyword>
<keyword evidence="3" id="KW-1003">Cell membrane</keyword>
<dbReference type="GO" id="GO:0055085">
    <property type="term" value="P:transmembrane transport"/>
    <property type="evidence" value="ECO:0007669"/>
    <property type="project" value="InterPro"/>
</dbReference>
<sequence length="278" mass="30916">MKVRTALGASAATHIVLSLVAILSVFPLFWMVTTAFTPNDLALTKAFRFWPEDPTFENFRIAFTDFHAANWIWNSILIAVLVSVGKLAIAVPAGFAFSHMQFRGRDALFWVIVATMTFPTIIGIVPLYIGISLIGWYDTQTAVIVPSIAYIGFYVFFMRQIFRSLPNAMFEAARLDNAGPFKQLFEIAIPNVLPAIASLSIISFLGAWNIYLWALLVLDTPEKRTLAIGLKSFVVIDDFEPMWGPMMAVALLSILPVMILFIFAQRYVMAAFTGGIGK</sequence>
<evidence type="ECO:0000259" key="8">
    <source>
        <dbReference type="PROSITE" id="PS50928"/>
    </source>
</evidence>
<dbReference type="RefSeq" id="WP_184568207.1">
    <property type="nucleotide sequence ID" value="NZ_JACIEI010000022.1"/>
</dbReference>
<dbReference type="InterPro" id="IPR000515">
    <property type="entry name" value="MetI-like"/>
</dbReference>
<protein>
    <submittedName>
        <fullName evidence="9">Multiple sugar transport system permease protein/sn-glycerol 3-phosphate transport system permease protein</fullName>
    </submittedName>
</protein>
<evidence type="ECO:0000256" key="6">
    <source>
        <dbReference type="ARBA" id="ARBA00023136"/>
    </source>
</evidence>
<reference evidence="9 10" key="1">
    <citation type="submission" date="2020-08" db="EMBL/GenBank/DDBJ databases">
        <title>Genomic Encyclopedia of Type Strains, Phase IV (KMG-IV): sequencing the most valuable type-strain genomes for metagenomic binning, comparative biology and taxonomic classification.</title>
        <authorList>
            <person name="Goeker M."/>
        </authorList>
    </citation>
    <scope>NUCLEOTIDE SEQUENCE [LARGE SCALE GENOMIC DNA]</scope>
    <source>
        <strain evidence="9 10">DSM 102234</strain>
    </source>
</reference>
<evidence type="ECO:0000256" key="1">
    <source>
        <dbReference type="ARBA" id="ARBA00004651"/>
    </source>
</evidence>
<comment type="caution">
    <text evidence="9">The sequence shown here is derived from an EMBL/GenBank/DDBJ whole genome shotgun (WGS) entry which is preliminary data.</text>
</comment>
<dbReference type="SUPFAM" id="SSF161098">
    <property type="entry name" value="MetI-like"/>
    <property type="match status" value="1"/>
</dbReference>
<keyword evidence="6 7" id="KW-0472">Membrane</keyword>
<dbReference type="CDD" id="cd06261">
    <property type="entry name" value="TM_PBP2"/>
    <property type="match status" value="1"/>
</dbReference>
<dbReference type="AlphaFoldDB" id="A0A7W6E729"/>
<feature type="transmembrane region" description="Helical" evidence="7">
    <location>
        <begin position="143"/>
        <end position="162"/>
    </location>
</feature>
<keyword evidence="10" id="KW-1185">Reference proteome</keyword>
<feature type="transmembrane region" description="Helical" evidence="7">
    <location>
        <begin position="107"/>
        <end position="137"/>
    </location>
</feature>
<evidence type="ECO:0000313" key="10">
    <source>
        <dbReference type="Proteomes" id="UP000530268"/>
    </source>
</evidence>
<organism evidence="9 10">
    <name type="scientific">Sulfitobacter undariae</name>
    <dbReference type="NCBI Taxonomy" id="1563671"/>
    <lineage>
        <taxon>Bacteria</taxon>
        <taxon>Pseudomonadati</taxon>
        <taxon>Pseudomonadota</taxon>
        <taxon>Alphaproteobacteria</taxon>
        <taxon>Rhodobacterales</taxon>
        <taxon>Roseobacteraceae</taxon>
        <taxon>Sulfitobacter</taxon>
    </lineage>
</organism>
<gene>
    <name evidence="9" type="ORF">GGR95_003613</name>
</gene>
<dbReference type="Pfam" id="PF00528">
    <property type="entry name" value="BPD_transp_1"/>
    <property type="match status" value="1"/>
</dbReference>
<evidence type="ECO:0000256" key="7">
    <source>
        <dbReference type="RuleBase" id="RU363032"/>
    </source>
</evidence>
<name>A0A7W6E729_9RHOB</name>
<evidence type="ECO:0000256" key="4">
    <source>
        <dbReference type="ARBA" id="ARBA00022692"/>
    </source>
</evidence>
<feature type="transmembrane region" description="Helical" evidence="7">
    <location>
        <begin position="192"/>
        <end position="216"/>
    </location>
</feature>
<keyword evidence="9" id="KW-0762">Sugar transport</keyword>
<dbReference type="GO" id="GO:0005886">
    <property type="term" value="C:plasma membrane"/>
    <property type="evidence" value="ECO:0007669"/>
    <property type="project" value="UniProtKB-SubCell"/>
</dbReference>